<proteinExistence type="predicted"/>
<gene>
    <name evidence="1" type="ORF">BTE48_16010</name>
</gene>
<dbReference type="EMBL" id="MTSM01000044">
    <property type="protein sequence ID" value="OPX54099.1"/>
    <property type="molecule type" value="Genomic_DNA"/>
</dbReference>
<evidence type="ECO:0000313" key="2">
    <source>
        <dbReference type="Proteomes" id="UP000191418"/>
    </source>
</evidence>
<reference evidence="1 2" key="1">
    <citation type="submission" date="2017-01" db="EMBL/GenBank/DDBJ databases">
        <title>Genome Sequencing of a Marine Spirillum, Oceanospirillum multiglobuliferum ATCC 33336, from Japan.</title>
        <authorList>
            <person name="Carney J.G."/>
            <person name="Trachtenberg A.M."/>
            <person name="Rheaume B.A."/>
            <person name="Linnane J.D."/>
            <person name="Pitts N.L."/>
            <person name="Mykles D.L."/>
            <person name="Maclea K.S."/>
        </authorList>
    </citation>
    <scope>NUCLEOTIDE SEQUENCE [LARGE SCALE GENOMIC DNA]</scope>
    <source>
        <strain evidence="1 2">ATCC 33336</strain>
    </source>
</reference>
<evidence type="ECO:0000313" key="1">
    <source>
        <dbReference type="EMBL" id="OPX54099.1"/>
    </source>
</evidence>
<dbReference type="Proteomes" id="UP000191418">
    <property type="component" value="Unassembled WGS sequence"/>
</dbReference>
<organism evidence="1 2">
    <name type="scientific">Oceanospirillum multiglobuliferum</name>
    <dbReference type="NCBI Taxonomy" id="64969"/>
    <lineage>
        <taxon>Bacteria</taxon>
        <taxon>Pseudomonadati</taxon>
        <taxon>Pseudomonadota</taxon>
        <taxon>Gammaproteobacteria</taxon>
        <taxon>Oceanospirillales</taxon>
        <taxon>Oceanospirillaceae</taxon>
        <taxon>Oceanospirillum</taxon>
    </lineage>
</organism>
<dbReference type="AlphaFoldDB" id="A0A1T4PMW3"/>
<dbReference type="RefSeq" id="WP_078745139.1">
    <property type="nucleotide sequence ID" value="NZ_FUXG01000009.1"/>
</dbReference>
<sequence>MDEYFELLRELRELDVIRSYNVLGDIGEYLCTVVFENLKLVDEITNQDFDATDGQSKIQIKFSNSSDGKNIDLGKPGKYDELIVVLGANSVHRHTEDKDGEYVFYRYTSAQVQSHFGVNSGYKLSKTKHFKRADAIYPSLINA</sequence>
<protein>
    <submittedName>
        <fullName evidence="1">Uncharacterized protein</fullName>
    </submittedName>
</protein>
<dbReference type="OrthoDB" id="7065580at2"/>
<keyword evidence="2" id="KW-1185">Reference proteome</keyword>
<name>A0A1T4PMW3_9GAMM</name>
<accession>A0A1T4PMW3</accession>
<comment type="caution">
    <text evidence="1">The sequence shown here is derived from an EMBL/GenBank/DDBJ whole genome shotgun (WGS) entry which is preliminary data.</text>
</comment>